<name>A0A0F9THD6_9ZZZZ</name>
<dbReference type="Gene3D" id="3.10.28.10">
    <property type="entry name" value="Homing endonucleases"/>
    <property type="match status" value="1"/>
</dbReference>
<evidence type="ECO:0000259" key="1">
    <source>
        <dbReference type="Pfam" id="PF00961"/>
    </source>
</evidence>
<feature type="domain" description="Homing endonuclease LAGLIDADG" evidence="1">
    <location>
        <begin position="25"/>
        <end position="116"/>
    </location>
</feature>
<reference evidence="2" key="1">
    <citation type="journal article" date="2015" name="Nature">
        <title>Complex archaea that bridge the gap between prokaryotes and eukaryotes.</title>
        <authorList>
            <person name="Spang A."/>
            <person name="Saw J.H."/>
            <person name="Jorgensen S.L."/>
            <person name="Zaremba-Niedzwiedzka K."/>
            <person name="Martijn J."/>
            <person name="Lind A.E."/>
            <person name="van Eijk R."/>
            <person name="Schleper C."/>
            <person name="Guy L."/>
            <person name="Ettema T.J."/>
        </authorList>
    </citation>
    <scope>NUCLEOTIDE SEQUENCE</scope>
</reference>
<dbReference type="GO" id="GO:0004519">
    <property type="term" value="F:endonuclease activity"/>
    <property type="evidence" value="ECO:0007669"/>
    <property type="project" value="InterPro"/>
</dbReference>
<dbReference type="EMBL" id="LAZR01001224">
    <property type="protein sequence ID" value="KKN48386.1"/>
    <property type="molecule type" value="Genomic_DNA"/>
</dbReference>
<dbReference type="Pfam" id="PF00961">
    <property type="entry name" value="LAGLIDADG_1"/>
    <property type="match status" value="1"/>
</dbReference>
<dbReference type="SUPFAM" id="SSF55608">
    <property type="entry name" value="Homing endonucleases"/>
    <property type="match status" value="1"/>
</dbReference>
<gene>
    <name evidence="2" type="ORF">LCGC14_0653330</name>
</gene>
<dbReference type="InterPro" id="IPR027434">
    <property type="entry name" value="Homing_endonucl"/>
</dbReference>
<comment type="caution">
    <text evidence="2">The sequence shown here is derived from an EMBL/GenBank/DDBJ whole genome shotgun (WGS) entry which is preliminary data.</text>
</comment>
<organism evidence="2">
    <name type="scientific">marine sediment metagenome</name>
    <dbReference type="NCBI Taxonomy" id="412755"/>
    <lineage>
        <taxon>unclassified sequences</taxon>
        <taxon>metagenomes</taxon>
        <taxon>ecological metagenomes</taxon>
    </lineage>
</organism>
<dbReference type="InterPro" id="IPR004860">
    <property type="entry name" value="LAGLIDADG_dom"/>
</dbReference>
<accession>A0A0F9THD6</accession>
<dbReference type="AlphaFoldDB" id="A0A0F9THD6"/>
<sequence>MSWVEEAKGGKIIASPHQLEIAWAAGFYDGEGSVSCGSNNGNPQTRIQLGIGQKNDGDKIAAVLERFKKAVGVGKIYRKTRKGKEINQHQYLISKEKDVHKVINKLWPFMSYKKRYQATTAMAKLSEGKAWLKAKRERKYNG</sequence>
<protein>
    <recommendedName>
        <fullName evidence="1">Homing endonuclease LAGLIDADG domain-containing protein</fullName>
    </recommendedName>
</protein>
<evidence type="ECO:0000313" key="2">
    <source>
        <dbReference type="EMBL" id="KKN48386.1"/>
    </source>
</evidence>
<proteinExistence type="predicted"/>